<evidence type="ECO:0000313" key="2">
    <source>
        <dbReference type="Proteomes" id="UP000027604"/>
    </source>
</evidence>
<dbReference type="AlphaFoldDB" id="W0V4R4"/>
<reference evidence="1 2" key="1">
    <citation type="journal article" date="2015" name="Genome Announc.">
        <title>Genome Sequence of Mushroom Soft-Rot Pathogen Janthinobacterium agaricidamnosum.</title>
        <authorList>
            <person name="Graupner K."/>
            <person name="Lackner G."/>
            <person name="Hertweck C."/>
        </authorList>
    </citation>
    <scope>NUCLEOTIDE SEQUENCE [LARGE SCALE GENOMIC DNA]</scope>
    <source>
        <strain evidence="2">NBRC 102515 / DSM 9628</strain>
    </source>
</reference>
<proteinExistence type="predicted"/>
<organism evidence="1 2">
    <name type="scientific">Janthinobacterium agaricidamnosum NBRC 102515 = DSM 9628</name>
    <dbReference type="NCBI Taxonomy" id="1349767"/>
    <lineage>
        <taxon>Bacteria</taxon>
        <taxon>Pseudomonadati</taxon>
        <taxon>Pseudomonadota</taxon>
        <taxon>Betaproteobacteria</taxon>
        <taxon>Burkholderiales</taxon>
        <taxon>Oxalobacteraceae</taxon>
        <taxon>Janthinobacterium</taxon>
    </lineage>
</organism>
<keyword evidence="2" id="KW-1185">Reference proteome</keyword>
<dbReference type="RefSeq" id="WP_038490769.1">
    <property type="nucleotide sequence ID" value="NZ_BCTH01000007.1"/>
</dbReference>
<dbReference type="STRING" id="1349767.GJA_1705"/>
<dbReference type="KEGG" id="jag:GJA_1705"/>
<sequence>MLPLVVLTLMMSLAGYYGTRHPEHSVDNVAQVAQSGALAAGMASYRDALIAYFASHPGQTGSVTQQALIAAKVLPSWSPLAGAAAPLWNNYRTPDGILYIYAGAALPHNITAELLALSNNSVLVGGFGSGTSSFAPALGGMTTIARPPVTIPQGSPVWLAILN</sequence>
<dbReference type="InterPro" id="IPR041883">
    <property type="entry name" value="PilM_N-ter"/>
</dbReference>
<name>W0V4R4_9BURK</name>
<evidence type="ECO:0000313" key="1">
    <source>
        <dbReference type="EMBL" id="CDG82343.1"/>
    </source>
</evidence>
<dbReference type="eggNOG" id="ENOG502ZUIR">
    <property type="taxonomic scope" value="Bacteria"/>
</dbReference>
<dbReference type="Gene3D" id="3.30.1300.90">
    <property type="entry name" value="PilM protein, N-terminal domain"/>
    <property type="match status" value="1"/>
</dbReference>
<dbReference type="InterPro" id="IPR009987">
    <property type="entry name" value="IM_PilM"/>
</dbReference>
<accession>W0V4R4</accession>
<evidence type="ECO:0008006" key="3">
    <source>
        <dbReference type="Google" id="ProtNLM"/>
    </source>
</evidence>
<dbReference type="Pfam" id="PF07419">
    <property type="entry name" value="PilM"/>
    <property type="match status" value="1"/>
</dbReference>
<protein>
    <recommendedName>
        <fullName evidence="3">Pilus assembly protein PilM</fullName>
    </recommendedName>
</protein>
<dbReference type="Proteomes" id="UP000027604">
    <property type="component" value="Chromosome I"/>
</dbReference>
<dbReference type="PATRIC" id="fig|1349767.4.peg.3382"/>
<dbReference type="EMBL" id="HG322949">
    <property type="protein sequence ID" value="CDG82343.1"/>
    <property type="molecule type" value="Genomic_DNA"/>
</dbReference>
<gene>
    <name evidence="1" type="ORF">GJA_1705</name>
</gene>
<dbReference type="HOGENOM" id="CLU_1608598_0_0_4"/>